<feature type="compositionally biased region" description="Acidic residues" evidence="1">
    <location>
        <begin position="15"/>
        <end position="52"/>
    </location>
</feature>
<feature type="region of interest" description="Disordered" evidence="1">
    <location>
        <begin position="1"/>
        <end position="52"/>
    </location>
</feature>
<protein>
    <recommendedName>
        <fullName evidence="3">Reverse transcriptase domain-containing protein</fullName>
    </recommendedName>
</protein>
<organism evidence="2">
    <name type="scientific">Tanacetum cinerariifolium</name>
    <name type="common">Dalmatian daisy</name>
    <name type="synonym">Chrysanthemum cinerariifolium</name>
    <dbReference type="NCBI Taxonomy" id="118510"/>
    <lineage>
        <taxon>Eukaryota</taxon>
        <taxon>Viridiplantae</taxon>
        <taxon>Streptophyta</taxon>
        <taxon>Embryophyta</taxon>
        <taxon>Tracheophyta</taxon>
        <taxon>Spermatophyta</taxon>
        <taxon>Magnoliopsida</taxon>
        <taxon>eudicotyledons</taxon>
        <taxon>Gunneridae</taxon>
        <taxon>Pentapetalae</taxon>
        <taxon>asterids</taxon>
        <taxon>campanulids</taxon>
        <taxon>Asterales</taxon>
        <taxon>Asteraceae</taxon>
        <taxon>Asteroideae</taxon>
        <taxon>Anthemideae</taxon>
        <taxon>Anthemidinae</taxon>
        <taxon>Tanacetum</taxon>
    </lineage>
</organism>
<reference evidence="2" key="1">
    <citation type="journal article" date="2019" name="Sci. Rep.">
        <title>Draft genome of Tanacetum cinerariifolium, the natural source of mosquito coil.</title>
        <authorList>
            <person name="Yamashiro T."/>
            <person name="Shiraishi A."/>
            <person name="Satake H."/>
            <person name="Nakayama K."/>
        </authorList>
    </citation>
    <scope>NUCLEOTIDE SEQUENCE</scope>
</reference>
<dbReference type="AlphaFoldDB" id="A0A6L2KYW4"/>
<evidence type="ECO:0008006" key="3">
    <source>
        <dbReference type="Google" id="ProtNLM"/>
    </source>
</evidence>
<sequence length="245" mass="28322">PNQHDDVPIVPEPVLVDEDDDPEEDEFEEEEEYPKVEEDDMEVNIEEDENETELTYPYEEMDPLNPPPPASELEPEDAIKVENPIEQEDETVPASIHENERVERDLHWTRVRAHEFYQEMIRRGFVFEERPNKAINVPIEDEKKPLSEIMPPKSAPMTQAAIRRMIKENVDVAIAAERARYANVENDARGSRPFRSHDATPTAHECTSARFIKCNPIAFCGTEGAVEFIRWFEKTESVFGINECI</sequence>
<feature type="non-terminal residue" evidence="2">
    <location>
        <position position="1"/>
    </location>
</feature>
<name>A0A6L2KYW4_TANCI</name>
<gene>
    <name evidence="2" type="ORF">Tci_025735</name>
</gene>
<accession>A0A6L2KYW4</accession>
<evidence type="ECO:0000256" key="1">
    <source>
        <dbReference type="SAM" id="MobiDB-lite"/>
    </source>
</evidence>
<dbReference type="EMBL" id="BKCJ010003224">
    <property type="protein sequence ID" value="GEU53757.1"/>
    <property type="molecule type" value="Genomic_DNA"/>
</dbReference>
<evidence type="ECO:0000313" key="2">
    <source>
        <dbReference type="EMBL" id="GEU53757.1"/>
    </source>
</evidence>
<comment type="caution">
    <text evidence="2">The sequence shown here is derived from an EMBL/GenBank/DDBJ whole genome shotgun (WGS) entry which is preliminary data.</text>
</comment>
<proteinExistence type="predicted"/>